<sequence length="154" mass="17644">MTASHYEGLIEMLDAPEKEPGRLIPWIRGFDPDVIEFSLACVPDWVPSEYHEFFNSYVAFEFEYGEWFAPNRPPSDPSSVQSGCSSLREAAEAFGADPDAWFPVGMFDGDDYVAYHRKNDGAIEFGRYHFLDREFLDGPYPSMAEWMQTYGVEL</sequence>
<gene>
    <name evidence="1" type="ORF">CIG21_00015</name>
</gene>
<proteinExistence type="predicted"/>
<reference evidence="1 2" key="1">
    <citation type="submission" date="2017-08" db="EMBL/GenBank/DDBJ databases">
        <authorList>
            <person name="de Groot N.N."/>
        </authorList>
    </citation>
    <scope>NUCLEOTIDE SEQUENCE [LARGE SCALE GENOMIC DNA]</scope>
    <source>
        <strain evidence="1 2">NBT06-6</strain>
    </source>
</reference>
<evidence type="ECO:0000313" key="1">
    <source>
        <dbReference type="EMBL" id="PAJ71167.1"/>
    </source>
</evidence>
<evidence type="ECO:0008006" key="3">
    <source>
        <dbReference type="Google" id="ProtNLM"/>
    </source>
</evidence>
<protein>
    <recommendedName>
        <fullName evidence="3">SMI1/KNR4 family protein</fullName>
    </recommendedName>
</protein>
<evidence type="ECO:0000313" key="2">
    <source>
        <dbReference type="Proteomes" id="UP000215771"/>
    </source>
</evidence>
<dbReference type="EMBL" id="NQMQ01000001">
    <property type="protein sequence ID" value="PAJ71167.1"/>
    <property type="molecule type" value="Genomic_DNA"/>
</dbReference>
<organism evidence="1 2">
    <name type="scientific">Corynebacterium hadale</name>
    <dbReference type="NCBI Taxonomy" id="2026255"/>
    <lineage>
        <taxon>Bacteria</taxon>
        <taxon>Bacillati</taxon>
        <taxon>Actinomycetota</taxon>
        <taxon>Actinomycetes</taxon>
        <taxon>Mycobacteriales</taxon>
        <taxon>Corynebacteriaceae</taxon>
        <taxon>Corynebacterium</taxon>
    </lineage>
</organism>
<comment type="caution">
    <text evidence="1">The sequence shown here is derived from an EMBL/GenBank/DDBJ whole genome shotgun (WGS) entry which is preliminary data.</text>
</comment>
<dbReference type="Proteomes" id="UP000215771">
    <property type="component" value="Unassembled WGS sequence"/>
</dbReference>
<dbReference type="AlphaFoldDB" id="A0A269PFW2"/>
<dbReference type="SUPFAM" id="SSF160631">
    <property type="entry name" value="SMI1/KNR4-like"/>
    <property type="match status" value="1"/>
</dbReference>
<accession>A0A269PFW2</accession>
<dbReference type="InterPro" id="IPR037883">
    <property type="entry name" value="Knr4/Smi1-like_sf"/>
</dbReference>
<name>A0A269PFW2_9CORY</name>